<evidence type="ECO:0000259" key="2">
    <source>
        <dbReference type="Pfam" id="PF00078"/>
    </source>
</evidence>
<dbReference type="InterPro" id="IPR000477">
    <property type="entry name" value="RT_dom"/>
</dbReference>
<dbReference type="Proteomes" id="UP001148838">
    <property type="component" value="Unassembled WGS sequence"/>
</dbReference>
<protein>
    <recommendedName>
        <fullName evidence="2">Reverse transcriptase domain-containing protein</fullName>
    </recommendedName>
</protein>
<dbReference type="Pfam" id="PF00078">
    <property type="entry name" value="RVT_1"/>
    <property type="match status" value="1"/>
</dbReference>
<name>A0ABQ8T3X3_PERAM</name>
<dbReference type="PANTHER" id="PTHR31635:SF196">
    <property type="entry name" value="REVERSE TRANSCRIPTASE DOMAIN-CONTAINING PROTEIN-RELATED"/>
    <property type="match status" value="1"/>
</dbReference>
<comment type="caution">
    <text evidence="3">The sequence shown here is derived from an EMBL/GenBank/DDBJ whole genome shotgun (WGS) entry which is preliminary data.</text>
</comment>
<dbReference type="EMBL" id="JAJSOF020000017">
    <property type="protein sequence ID" value="KAJ4440686.1"/>
    <property type="molecule type" value="Genomic_DNA"/>
</dbReference>
<organism evidence="3 4">
    <name type="scientific">Periplaneta americana</name>
    <name type="common">American cockroach</name>
    <name type="synonym">Blatta americana</name>
    <dbReference type="NCBI Taxonomy" id="6978"/>
    <lineage>
        <taxon>Eukaryota</taxon>
        <taxon>Metazoa</taxon>
        <taxon>Ecdysozoa</taxon>
        <taxon>Arthropoda</taxon>
        <taxon>Hexapoda</taxon>
        <taxon>Insecta</taxon>
        <taxon>Pterygota</taxon>
        <taxon>Neoptera</taxon>
        <taxon>Polyneoptera</taxon>
        <taxon>Dictyoptera</taxon>
        <taxon>Blattodea</taxon>
        <taxon>Blattoidea</taxon>
        <taxon>Blattidae</taxon>
        <taxon>Blattinae</taxon>
        <taxon>Periplaneta</taxon>
    </lineage>
</organism>
<keyword evidence="4" id="KW-1185">Reference proteome</keyword>
<feature type="domain" description="Reverse transcriptase" evidence="2">
    <location>
        <begin position="201"/>
        <end position="356"/>
    </location>
</feature>
<evidence type="ECO:0000313" key="3">
    <source>
        <dbReference type="EMBL" id="KAJ4440686.1"/>
    </source>
</evidence>
<feature type="region of interest" description="Disordered" evidence="1">
    <location>
        <begin position="99"/>
        <end position="181"/>
    </location>
</feature>
<evidence type="ECO:0000256" key="1">
    <source>
        <dbReference type="SAM" id="MobiDB-lite"/>
    </source>
</evidence>
<reference evidence="3 4" key="1">
    <citation type="journal article" date="2022" name="Allergy">
        <title>Genome assembly and annotation of Periplaneta americana reveal a comprehensive cockroach allergen profile.</title>
        <authorList>
            <person name="Wang L."/>
            <person name="Xiong Q."/>
            <person name="Saelim N."/>
            <person name="Wang L."/>
            <person name="Nong W."/>
            <person name="Wan A.T."/>
            <person name="Shi M."/>
            <person name="Liu X."/>
            <person name="Cao Q."/>
            <person name="Hui J.H.L."/>
            <person name="Sookrung N."/>
            <person name="Leung T.F."/>
            <person name="Tungtrongchitr A."/>
            <person name="Tsui S.K.W."/>
        </authorList>
    </citation>
    <scope>NUCLEOTIDE SEQUENCE [LARGE SCALE GENOMIC DNA]</scope>
    <source>
        <strain evidence="3">PWHHKU_190912</strain>
    </source>
</reference>
<evidence type="ECO:0000313" key="4">
    <source>
        <dbReference type="Proteomes" id="UP001148838"/>
    </source>
</evidence>
<dbReference type="PANTHER" id="PTHR31635">
    <property type="entry name" value="REVERSE TRANSCRIPTASE DOMAIN-CONTAINING PROTEIN-RELATED"/>
    <property type="match status" value="1"/>
</dbReference>
<proteinExistence type="predicted"/>
<sequence>MVTTALTRYGVIHSVRNEQWSTAVPFPVNNGIRALKMEVKQNIPGSVPIAGYNAHVTYIGQPILCFVCHEPDHKKRVPTKENNFTVSVQSRKLLLSDIVMGRSSQGPSTSKRRANDDTARGARRTGGGRYRYIFRDSRGHKRSDRQDGAAYVGDNRPDRGYNSRGGQHRRTKCSSGVNGNNSNPARIEVTLAVRRGITRVSEHRPITLLNTDYKLFMKVLANRLKPAFRNIFEIGQTCGIPEKSIIHNLATIRDTVLYFEEHHDDKGALLSVDFNKAFDRVNHLYLQRVMECFCIPDKIISVIKNIYRTANSRIQVNGFFTQRIPIQASVRQGCPLSMFLFALSVEPLIRMIHQNLNSEQRTTSIIHEQSVRG</sequence>
<dbReference type="SUPFAM" id="SSF56672">
    <property type="entry name" value="DNA/RNA polymerases"/>
    <property type="match status" value="1"/>
</dbReference>
<gene>
    <name evidence="3" type="ORF">ANN_08834</name>
</gene>
<accession>A0ABQ8T3X3</accession>
<dbReference type="InterPro" id="IPR043502">
    <property type="entry name" value="DNA/RNA_pol_sf"/>
</dbReference>